<protein>
    <submittedName>
        <fullName evidence="1">10039_t:CDS:1</fullName>
    </submittedName>
</protein>
<evidence type="ECO:0000313" key="1">
    <source>
        <dbReference type="EMBL" id="CAG8610741.1"/>
    </source>
</evidence>
<dbReference type="EMBL" id="CAJVPK010002328">
    <property type="protein sequence ID" value="CAG8610741.1"/>
    <property type="molecule type" value="Genomic_DNA"/>
</dbReference>
<dbReference type="AlphaFoldDB" id="A0A9N9GLL6"/>
<dbReference type="Proteomes" id="UP000789706">
    <property type="component" value="Unassembled WGS sequence"/>
</dbReference>
<accession>A0A9N9GLL6</accession>
<evidence type="ECO:0000313" key="2">
    <source>
        <dbReference type="Proteomes" id="UP000789706"/>
    </source>
</evidence>
<gene>
    <name evidence="1" type="ORF">DEBURN_LOCUS9963</name>
</gene>
<dbReference type="OrthoDB" id="2378260at2759"/>
<reference evidence="1" key="1">
    <citation type="submission" date="2021-06" db="EMBL/GenBank/DDBJ databases">
        <authorList>
            <person name="Kallberg Y."/>
            <person name="Tangrot J."/>
            <person name="Rosling A."/>
        </authorList>
    </citation>
    <scope>NUCLEOTIDE SEQUENCE</scope>
    <source>
        <strain evidence="1">AZ414A</strain>
    </source>
</reference>
<name>A0A9N9GLL6_9GLOM</name>
<proteinExistence type="predicted"/>
<sequence length="170" mass="19595">MSLEPKSDLMKKNYVISKSGIYEQHQGLDAILEEVNKNLKTLIPPVPQYHHWIIAALFSLEITLLKIIGYNDYQTIGPRTPWNAKDFEPIYEALNLPIQEEAKAQESEENMTKSEILLMIETLLEQLGENTQKKYSGIKSKKRSELLCILQEIKRTFNSGNEIINEDCLK</sequence>
<comment type="caution">
    <text evidence="1">The sequence shown here is derived from an EMBL/GenBank/DDBJ whole genome shotgun (WGS) entry which is preliminary data.</text>
</comment>
<keyword evidence="2" id="KW-1185">Reference proteome</keyword>
<organism evidence="1 2">
    <name type="scientific">Diversispora eburnea</name>
    <dbReference type="NCBI Taxonomy" id="1213867"/>
    <lineage>
        <taxon>Eukaryota</taxon>
        <taxon>Fungi</taxon>
        <taxon>Fungi incertae sedis</taxon>
        <taxon>Mucoromycota</taxon>
        <taxon>Glomeromycotina</taxon>
        <taxon>Glomeromycetes</taxon>
        <taxon>Diversisporales</taxon>
        <taxon>Diversisporaceae</taxon>
        <taxon>Diversispora</taxon>
    </lineage>
</organism>